<organism evidence="3 4">
    <name type="scientific">Amnibacterium kyonggiense</name>
    <dbReference type="NCBI Taxonomy" id="595671"/>
    <lineage>
        <taxon>Bacteria</taxon>
        <taxon>Bacillati</taxon>
        <taxon>Actinomycetota</taxon>
        <taxon>Actinomycetes</taxon>
        <taxon>Micrococcales</taxon>
        <taxon>Microbacteriaceae</taxon>
        <taxon>Amnibacterium</taxon>
    </lineage>
</organism>
<sequence length="344" mass="35418">MTAQPDTARRGAARAATAAVCALLVAAGGVLVAAPAHAAEPADACSTTTGDLPGGVVLSGSRLTIGLLGCATTGQTGGAATAAPVDTTRPVPTSAPSAPVDVVPAGSAPTDPTDGRAVSTSSTGSAPTPASTRVAIRRSSAMVYPVKDGYLDVVRFSVWGAGEAGGCIPLDGRAVLTHAGRTVKTWALHGTGSVLSWNGRVKSAVRPGLYTLHVAATAPDGTDRSGTTTVRVMPERLARRTLMIRTDVGAEATSAELPKRLIGAYRLGRVTIATRTVAVVRGTAKLVFSNDGHRKVLRLRDGVHTTNPTVLPRSFERVTIRHAWKRGAARLQSLQAIWTYSVLE</sequence>
<dbReference type="PROSITE" id="PS51318">
    <property type="entry name" value="TAT"/>
    <property type="match status" value="1"/>
</dbReference>
<gene>
    <name evidence="3" type="ORF">CLV52_0519</name>
</gene>
<proteinExistence type="predicted"/>
<dbReference type="InterPro" id="IPR006311">
    <property type="entry name" value="TAT_signal"/>
</dbReference>
<dbReference type="OrthoDB" id="9874738at2"/>
<evidence type="ECO:0000313" key="3">
    <source>
        <dbReference type="EMBL" id="TDS79973.1"/>
    </source>
</evidence>
<dbReference type="RefSeq" id="WP_133764569.1">
    <property type="nucleotide sequence ID" value="NZ_BAAARP010000001.1"/>
</dbReference>
<feature type="chain" id="PRO_5020198870" description="FlgD-like protein" evidence="2">
    <location>
        <begin position="39"/>
        <end position="344"/>
    </location>
</feature>
<keyword evidence="2" id="KW-0732">Signal</keyword>
<dbReference type="EMBL" id="SOAM01000001">
    <property type="protein sequence ID" value="TDS79973.1"/>
    <property type="molecule type" value="Genomic_DNA"/>
</dbReference>
<name>A0A4R7FQF2_9MICO</name>
<evidence type="ECO:0008006" key="5">
    <source>
        <dbReference type="Google" id="ProtNLM"/>
    </source>
</evidence>
<feature type="compositionally biased region" description="Low complexity" evidence="1">
    <location>
        <begin position="119"/>
        <end position="132"/>
    </location>
</feature>
<feature type="region of interest" description="Disordered" evidence="1">
    <location>
        <begin position="78"/>
        <end position="132"/>
    </location>
</feature>
<feature type="signal peptide" evidence="2">
    <location>
        <begin position="1"/>
        <end position="38"/>
    </location>
</feature>
<dbReference type="Proteomes" id="UP000295344">
    <property type="component" value="Unassembled WGS sequence"/>
</dbReference>
<keyword evidence="4" id="KW-1185">Reference proteome</keyword>
<comment type="caution">
    <text evidence="3">The sequence shown here is derived from an EMBL/GenBank/DDBJ whole genome shotgun (WGS) entry which is preliminary data.</text>
</comment>
<evidence type="ECO:0000313" key="4">
    <source>
        <dbReference type="Proteomes" id="UP000295344"/>
    </source>
</evidence>
<dbReference type="AlphaFoldDB" id="A0A4R7FQF2"/>
<accession>A0A4R7FQF2</accession>
<reference evidence="3 4" key="1">
    <citation type="submission" date="2019-03" db="EMBL/GenBank/DDBJ databases">
        <title>Genomic Encyclopedia of Archaeal and Bacterial Type Strains, Phase II (KMG-II): from individual species to whole genera.</title>
        <authorList>
            <person name="Goeker M."/>
        </authorList>
    </citation>
    <scope>NUCLEOTIDE SEQUENCE [LARGE SCALE GENOMIC DNA]</scope>
    <source>
        <strain evidence="3 4">DSM 24782</strain>
    </source>
</reference>
<evidence type="ECO:0000256" key="2">
    <source>
        <dbReference type="SAM" id="SignalP"/>
    </source>
</evidence>
<protein>
    <recommendedName>
        <fullName evidence="5">FlgD-like protein</fullName>
    </recommendedName>
</protein>
<evidence type="ECO:0000256" key="1">
    <source>
        <dbReference type="SAM" id="MobiDB-lite"/>
    </source>
</evidence>